<dbReference type="CDD" id="cd04301">
    <property type="entry name" value="NAT_SF"/>
    <property type="match status" value="1"/>
</dbReference>
<sequence>MELIRVQDSDYRKTYELYMSFPENENGYMNNVYGYDYEQFLKWIEKKRNWSLGKELPEGFVPDTTYVLVDGDVYVGVFNLRHCLNDFLREGAGHIGYCISKKFRGRGYATKGLELTLEKARQMCIHEVYMSVNKDNPASLRVQIKNGAYIHHENDTEYFTRIDQITEGASREEIVSKFYSQYEEDGRLERTVHGRLEYATTMNYIHRFANKNSKVLEIGAGTGRYSIALAKEGMNVTAVELVEKNLEVLRTHSKELPNLHSIQGDATDLRALASNTFDVTLVLGPLYHLYESNEVNRAIDEAIRVTKPGGVIMFAFISVYAIMYSNYFYGNWASGQEENFTKDYQIRHFKEQLFTGYDITEFEQLFKEKDVFWITTTGVDGLLEPLEQRVDFEVSDEDFNKLFEWYLQFSEKRELLGNTNHLLYICKKRN</sequence>
<dbReference type="Gene3D" id="3.40.50.150">
    <property type="entry name" value="Vaccinia Virus protein VP39"/>
    <property type="match status" value="1"/>
</dbReference>
<evidence type="ECO:0000313" key="3">
    <source>
        <dbReference type="Proteomes" id="UP000245488"/>
    </source>
</evidence>
<dbReference type="Pfam" id="PF13302">
    <property type="entry name" value="Acetyltransf_3"/>
    <property type="match status" value="1"/>
</dbReference>
<dbReference type="Proteomes" id="UP000245488">
    <property type="component" value="Chromosome"/>
</dbReference>
<evidence type="ECO:0000259" key="1">
    <source>
        <dbReference type="PROSITE" id="PS51186"/>
    </source>
</evidence>
<dbReference type="RefSeq" id="WP_110072627.1">
    <property type="nucleotide sequence ID" value="NZ_CM009896.1"/>
</dbReference>
<keyword evidence="3" id="KW-1185">Reference proteome</keyword>
<dbReference type="InterPro" id="IPR016181">
    <property type="entry name" value="Acyl_CoA_acyltransferase"/>
</dbReference>
<dbReference type="InterPro" id="IPR013216">
    <property type="entry name" value="Methyltransf_11"/>
</dbReference>
<dbReference type="GO" id="GO:0032259">
    <property type="term" value="P:methylation"/>
    <property type="evidence" value="ECO:0007669"/>
    <property type="project" value="UniProtKB-KW"/>
</dbReference>
<gene>
    <name evidence="2" type="ORF">CPT75_07625</name>
</gene>
<dbReference type="PROSITE" id="PS51186">
    <property type="entry name" value="GNAT"/>
    <property type="match status" value="1"/>
</dbReference>
<keyword evidence="2" id="KW-0808">Transferase</keyword>
<dbReference type="SUPFAM" id="SSF53335">
    <property type="entry name" value="S-adenosyl-L-methionine-dependent methyltransferases"/>
    <property type="match status" value="1"/>
</dbReference>
<accession>A0A317G3M2</accession>
<dbReference type="EMBL" id="NXNG01000001">
    <property type="protein sequence ID" value="PWT26982.1"/>
    <property type="molecule type" value="Genomic_DNA"/>
</dbReference>
<feature type="domain" description="N-acetyltransferase" evidence="1">
    <location>
        <begin position="1"/>
        <end position="203"/>
    </location>
</feature>
<proteinExistence type="predicted"/>
<dbReference type="GO" id="GO:0016747">
    <property type="term" value="F:acyltransferase activity, transferring groups other than amino-acyl groups"/>
    <property type="evidence" value="ECO:0007669"/>
    <property type="project" value="InterPro"/>
</dbReference>
<dbReference type="PANTHER" id="PTHR39173">
    <property type="entry name" value="ACETYLTRANSFERASE"/>
    <property type="match status" value="1"/>
</dbReference>
<dbReference type="PANTHER" id="PTHR39173:SF1">
    <property type="entry name" value="ACETYLTRANSFERASE"/>
    <property type="match status" value="1"/>
</dbReference>
<dbReference type="Pfam" id="PF08241">
    <property type="entry name" value="Methyltransf_11"/>
    <property type="match status" value="1"/>
</dbReference>
<dbReference type="AlphaFoldDB" id="A0A317G3M2"/>
<dbReference type="CDD" id="cd02440">
    <property type="entry name" value="AdoMet_MTases"/>
    <property type="match status" value="1"/>
</dbReference>
<dbReference type="Gene3D" id="3.40.630.30">
    <property type="match status" value="1"/>
</dbReference>
<dbReference type="GO" id="GO:0008757">
    <property type="term" value="F:S-adenosylmethionine-dependent methyltransferase activity"/>
    <property type="evidence" value="ECO:0007669"/>
    <property type="project" value="InterPro"/>
</dbReference>
<dbReference type="InterPro" id="IPR029063">
    <property type="entry name" value="SAM-dependent_MTases_sf"/>
</dbReference>
<dbReference type="SUPFAM" id="SSF55729">
    <property type="entry name" value="Acyl-CoA N-acyltransferases (Nat)"/>
    <property type="match status" value="1"/>
</dbReference>
<organism evidence="2 3">
    <name type="scientific">Butyrivibrio fibrisolvens</name>
    <dbReference type="NCBI Taxonomy" id="831"/>
    <lineage>
        <taxon>Bacteria</taxon>
        <taxon>Bacillati</taxon>
        <taxon>Bacillota</taxon>
        <taxon>Clostridia</taxon>
        <taxon>Lachnospirales</taxon>
        <taxon>Lachnospiraceae</taxon>
        <taxon>Butyrivibrio</taxon>
    </lineage>
</organism>
<evidence type="ECO:0000313" key="2">
    <source>
        <dbReference type="EMBL" id="PWT26982.1"/>
    </source>
</evidence>
<protein>
    <submittedName>
        <fullName evidence="2">SAM-dependent methyltransferase</fullName>
    </submittedName>
</protein>
<comment type="caution">
    <text evidence="2">The sequence shown here is derived from an EMBL/GenBank/DDBJ whole genome shotgun (WGS) entry which is preliminary data.</text>
</comment>
<dbReference type="InterPro" id="IPR000182">
    <property type="entry name" value="GNAT_dom"/>
</dbReference>
<keyword evidence="2" id="KW-0489">Methyltransferase</keyword>
<reference evidence="2 3" key="1">
    <citation type="submission" date="2017-09" db="EMBL/GenBank/DDBJ databases">
        <title>High-quality draft genome sequence of Butyrivibrio fibrisolvens INBov1, isolated from cow rumen.</title>
        <authorList>
            <person name="Rodriguez Hernaez J."/>
            <person name="Rivarola M."/>
            <person name="Paniego N."/>
            <person name="Cravero S."/>
            <person name="Ceron Cucchi M."/>
            <person name="Martinez M.C."/>
        </authorList>
    </citation>
    <scope>NUCLEOTIDE SEQUENCE [LARGE SCALE GENOMIC DNA]</scope>
    <source>
        <strain evidence="2 3">INBov1</strain>
    </source>
</reference>
<name>A0A317G3M2_BUTFI</name>